<proteinExistence type="predicted"/>
<evidence type="ECO:0000313" key="1">
    <source>
        <dbReference type="EMBL" id="MEQ2203574.1"/>
    </source>
</evidence>
<evidence type="ECO:0000313" key="2">
    <source>
        <dbReference type="Proteomes" id="UP001434883"/>
    </source>
</evidence>
<sequence length="113" mass="12243">MIMFSQLICLSIKGYSIRLHVDAAGLAAGHPANRGTIEGGTAADVVLVHHCGFRLLFGHLSIWQLEFHELVGLFEAAVGYGHPSQTRAPVLQQGKLLQHDLFGSPDLCSQIKL</sequence>
<accession>A0ABV0R623</accession>
<comment type="caution">
    <text evidence="1">The sequence shown here is derived from an EMBL/GenBank/DDBJ whole genome shotgun (WGS) entry which is preliminary data.</text>
</comment>
<name>A0ABV0R623_9TELE</name>
<dbReference type="EMBL" id="JAHRIN010034697">
    <property type="protein sequence ID" value="MEQ2203574.1"/>
    <property type="molecule type" value="Genomic_DNA"/>
</dbReference>
<dbReference type="Proteomes" id="UP001434883">
    <property type="component" value="Unassembled WGS sequence"/>
</dbReference>
<organism evidence="1 2">
    <name type="scientific">Xenoophorus captivus</name>
    <dbReference type="NCBI Taxonomy" id="1517983"/>
    <lineage>
        <taxon>Eukaryota</taxon>
        <taxon>Metazoa</taxon>
        <taxon>Chordata</taxon>
        <taxon>Craniata</taxon>
        <taxon>Vertebrata</taxon>
        <taxon>Euteleostomi</taxon>
        <taxon>Actinopterygii</taxon>
        <taxon>Neopterygii</taxon>
        <taxon>Teleostei</taxon>
        <taxon>Neoteleostei</taxon>
        <taxon>Acanthomorphata</taxon>
        <taxon>Ovalentaria</taxon>
        <taxon>Atherinomorphae</taxon>
        <taxon>Cyprinodontiformes</taxon>
        <taxon>Goodeidae</taxon>
        <taxon>Xenoophorus</taxon>
    </lineage>
</organism>
<gene>
    <name evidence="1" type="ORF">XENOCAPTIV_000953</name>
</gene>
<reference evidence="1 2" key="1">
    <citation type="submission" date="2021-06" db="EMBL/GenBank/DDBJ databases">
        <authorList>
            <person name="Palmer J.M."/>
        </authorList>
    </citation>
    <scope>NUCLEOTIDE SEQUENCE [LARGE SCALE GENOMIC DNA]</scope>
    <source>
        <strain evidence="1 2">XC_2019</strain>
        <tissue evidence="1">Muscle</tissue>
    </source>
</reference>
<protein>
    <submittedName>
        <fullName evidence="1">Uncharacterized protein</fullName>
    </submittedName>
</protein>
<keyword evidence="2" id="KW-1185">Reference proteome</keyword>